<evidence type="ECO:0000313" key="4">
    <source>
        <dbReference type="EMBL" id="RZF36767.1"/>
    </source>
</evidence>
<dbReference type="PANTHER" id="PTHR21683">
    <property type="entry name" value="COILED-COIL DOMAIN-CONTAINING PROTEIN 42 LIKE-2-LIKE-RELATED"/>
    <property type="match status" value="1"/>
</dbReference>
<comment type="caution">
    <text evidence="4">The sequence shown here is derived from an EMBL/GenBank/DDBJ whole genome shotgun (WGS) entry which is preliminary data.</text>
</comment>
<dbReference type="Pfam" id="PF13863">
    <property type="entry name" value="DUF4200"/>
    <property type="match status" value="1"/>
</dbReference>
<feature type="coiled-coil region" evidence="2">
    <location>
        <begin position="133"/>
        <end position="160"/>
    </location>
</feature>
<dbReference type="InParanoid" id="A0A482WT62"/>
<dbReference type="EMBL" id="QKKF02025899">
    <property type="protein sequence ID" value="RZF36767.1"/>
    <property type="molecule type" value="Genomic_DNA"/>
</dbReference>
<keyword evidence="1 2" id="KW-0175">Coiled coil</keyword>
<reference evidence="4 5" key="1">
    <citation type="journal article" date="2017" name="Gigascience">
        <title>Genome sequence of the small brown planthopper, Laodelphax striatellus.</title>
        <authorList>
            <person name="Zhu J."/>
            <person name="Jiang F."/>
            <person name="Wang X."/>
            <person name="Yang P."/>
            <person name="Bao Y."/>
            <person name="Zhao W."/>
            <person name="Wang W."/>
            <person name="Lu H."/>
            <person name="Wang Q."/>
            <person name="Cui N."/>
            <person name="Li J."/>
            <person name="Chen X."/>
            <person name="Luo L."/>
            <person name="Yu J."/>
            <person name="Kang L."/>
            <person name="Cui F."/>
        </authorList>
    </citation>
    <scope>NUCLEOTIDE SEQUENCE [LARGE SCALE GENOMIC DNA]</scope>
    <source>
        <strain evidence="4">Lst14</strain>
    </source>
</reference>
<proteinExistence type="predicted"/>
<dbReference type="InterPro" id="IPR051147">
    <property type="entry name" value="CFAP_domain-containing"/>
</dbReference>
<dbReference type="Proteomes" id="UP000291343">
    <property type="component" value="Unassembled WGS sequence"/>
</dbReference>
<evidence type="ECO:0000313" key="5">
    <source>
        <dbReference type="Proteomes" id="UP000291343"/>
    </source>
</evidence>
<protein>
    <recommendedName>
        <fullName evidence="3">DUF4200 domain-containing protein</fullName>
    </recommendedName>
</protein>
<evidence type="ECO:0000259" key="3">
    <source>
        <dbReference type="Pfam" id="PF13863"/>
    </source>
</evidence>
<dbReference type="STRING" id="195883.A0A482WT62"/>
<dbReference type="SMR" id="A0A482WT62"/>
<organism evidence="4 5">
    <name type="scientific">Laodelphax striatellus</name>
    <name type="common">Small brown planthopper</name>
    <name type="synonym">Delphax striatella</name>
    <dbReference type="NCBI Taxonomy" id="195883"/>
    <lineage>
        <taxon>Eukaryota</taxon>
        <taxon>Metazoa</taxon>
        <taxon>Ecdysozoa</taxon>
        <taxon>Arthropoda</taxon>
        <taxon>Hexapoda</taxon>
        <taxon>Insecta</taxon>
        <taxon>Pterygota</taxon>
        <taxon>Neoptera</taxon>
        <taxon>Paraneoptera</taxon>
        <taxon>Hemiptera</taxon>
        <taxon>Auchenorrhyncha</taxon>
        <taxon>Fulgoroidea</taxon>
        <taxon>Delphacidae</taxon>
        <taxon>Criomorphinae</taxon>
        <taxon>Laodelphax</taxon>
    </lineage>
</organism>
<gene>
    <name evidence="4" type="ORF">LSTR_LSTR005080</name>
</gene>
<dbReference type="InterPro" id="IPR025252">
    <property type="entry name" value="DUF4200"/>
</dbReference>
<evidence type="ECO:0000256" key="1">
    <source>
        <dbReference type="ARBA" id="ARBA00023054"/>
    </source>
</evidence>
<evidence type="ECO:0000256" key="2">
    <source>
        <dbReference type="SAM" id="Coils"/>
    </source>
</evidence>
<keyword evidence="5" id="KW-1185">Reference proteome</keyword>
<name>A0A482WT62_LAOST</name>
<dbReference type="AlphaFoldDB" id="A0A482WT62"/>
<accession>A0A482WT62</accession>
<dbReference type="OrthoDB" id="10264063at2759"/>
<feature type="domain" description="DUF4200" evidence="3">
    <location>
        <begin position="77"/>
        <end position="176"/>
    </location>
</feature>
<sequence length="471" mass="55896">MSAKDVIKHSSFNFEGNERYKRTEIYSMVKLKNAGKGNSLLRDFEKGYRRRPQFNRNKYTEMLHRNLRDNLMIGFKSENSLKEVVEYNEEVGAINRLREKLNLQSKSFNMFVESDYKSTKALCIEAENKRRVNHEKTETLENTINNLQTLQHEISILQDRYDKCKTCERFLYSISPNSWKENYNLKYGSIDEALTKEADTDMYFKETAELFMIFNELEEYCFTDTLVLQKLEETAENLMRETEPIDRYYKELIEYLEEKINRKEESIKAFEKGRMDAESHANEMIHNSSASMILSNKEYHLTFAYLQDHFNQCFNISNPDLSILEMFQALEAEQKRLQFEEDSFNSAHYHALTKKVHAQEQAQLSLAKRSRKLLMQFDTSAQKLMGIYEPSKQTTTRKMMFRSNIIDKLSKPESKPHFKSAEKLLQHFFADENYCDPTTDQNLNLDTLNKYLLDEKIKEDADFREVEYPYS</sequence>
<dbReference type="PANTHER" id="PTHR21683:SF3">
    <property type="entry name" value="CILIA AND FLAGELLA ASSOCIATED PROTEIN 100"/>
    <property type="match status" value="1"/>
</dbReference>
<dbReference type="GO" id="GO:0005856">
    <property type="term" value="C:cytoskeleton"/>
    <property type="evidence" value="ECO:0007669"/>
    <property type="project" value="UniProtKB-ARBA"/>
</dbReference>